<feature type="compositionally biased region" description="Basic residues" evidence="1">
    <location>
        <begin position="1"/>
        <end position="15"/>
    </location>
</feature>
<dbReference type="AlphaFoldDB" id="A0A840PDB7"/>
<organism evidence="2 3">
    <name type="scientific">Thermocatellispora tengchongensis</name>
    <dbReference type="NCBI Taxonomy" id="1073253"/>
    <lineage>
        <taxon>Bacteria</taxon>
        <taxon>Bacillati</taxon>
        <taxon>Actinomycetota</taxon>
        <taxon>Actinomycetes</taxon>
        <taxon>Streptosporangiales</taxon>
        <taxon>Streptosporangiaceae</taxon>
        <taxon>Thermocatellispora</taxon>
    </lineage>
</organism>
<gene>
    <name evidence="2" type="ORF">HNP84_004893</name>
</gene>
<dbReference type="EMBL" id="JACHGN010000010">
    <property type="protein sequence ID" value="MBB5135157.1"/>
    <property type="molecule type" value="Genomic_DNA"/>
</dbReference>
<dbReference type="Proteomes" id="UP000578449">
    <property type="component" value="Unassembled WGS sequence"/>
</dbReference>
<proteinExistence type="predicted"/>
<evidence type="ECO:0000313" key="2">
    <source>
        <dbReference type="EMBL" id="MBB5135157.1"/>
    </source>
</evidence>
<feature type="region of interest" description="Disordered" evidence="1">
    <location>
        <begin position="1"/>
        <end position="32"/>
    </location>
</feature>
<name>A0A840PDB7_9ACTN</name>
<evidence type="ECO:0000256" key="1">
    <source>
        <dbReference type="SAM" id="MobiDB-lite"/>
    </source>
</evidence>
<keyword evidence="3" id="KW-1185">Reference proteome</keyword>
<reference evidence="2 3" key="1">
    <citation type="submission" date="2020-08" db="EMBL/GenBank/DDBJ databases">
        <title>Genomic Encyclopedia of Type Strains, Phase IV (KMG-IV): sequencing the most valuable type-strain genomes for metagenomic binning, comparative biology and taxonomic classification.</title>
        <authorList>
            <person name="Goeker M."/>
        </authorList>
    </citation>
    <scope>NUCLEOTIDE SEQUENCE [LARGE SCALE GENOMIC DNA]</scope>
    <source>
        <strain evidence="2 3">DSM 45615</strain>
    </source>
</reference>
<evidence type="ECO:0000313" key="3">
    <source>
        <dbReference type="Proteomes" id="UP000578449"/>
    </source>
</evidence>
<protein>
    <submittedName>
        <fullName evidence="2">Uncharacterized protein</fullName>
    </submittedName>
</protein>
<sequence length="32" mass="3788">MRRIRISRPSSRRPAPKPDLDLRSPSGRRLPY</sequence>
<accession>A0A840PDB7</accession>
<comment type="caution">
    <text evidence="2">The sequence shown here is derived from an EMBL/GenBank/DDBJ whole genome shotgun (WGS) entry which is preliminary data.</text>
</comment>